<sequence>MPCLCDMLSLFRRRRLVPAPDIKISRPASSNASRLTPTQPEPDPKLTQPTSIIPNRPAVQRIPADIEDIRRQIWNEAYDKVKGDEPDTVDAYEKILSAQLAAGDADPSADRNLINSIAENAEARQAQMKTLVGQGLDKTEKEARIKEKFNKALQPVNNVKDFVSIAVKSEPTAAVAWLGITTLMDLVANPLTESGINLDGVTYVLERVEWYWELAQLLLDPGKVDDSLVGLQSLLRGHTIELYKKLLLYQMQSVVLYNKHWAAVIIGDVFKRNNWQGKVDSIKKAEASLRDDMEQHNSEELKSRLRRIDNMLGHVRLGVKAVESVIQDQTQVVRQIHHDKNDQKCLQDLFIVNPVVHEKEIKKTKGGLLEDSYRWILDHDDFRLFRNDPERRLLWIKGDPGKGKTMLLCGIIDHLKSQVLSFYFCQATQTELRSAVSVLRGLLWLLCHRQPQLTSLVRSKYDSQGRKLFEDGYAFESLKRIFLDMLKDPCLQEAVFVVDALDECSDDSREDLIDFILEASRLSSSKWIVSSRNWLDIEEKLDNINQTVRLDLELNKDLISKAVDKYIKYKVDQLEHDKKYNKKTRHDVENHLISNADGTFLWVALVCEKLALPKARARNASDTVKEFPPGLNPLYKRMMAYIHDLEGKDSNRCKKVLATASLVYHPVELEELRVLEKSVEDLDDNDLKEIVALCGSFLTLRQGVVRFVHKSAKDFLLEDAIEKILPSGAAHQHHALFSRSLDALSETLKRDVCKLGDPGFLINDVPPSALEPLNSVRYSCMYWVDHLHESGYTNISNALRDDGPVATFMHNKYLYWLESLSLLGIMSNGVKAVQMLKGIITNTAVPGLHSLVEDARRFILSHARTIEIAPLQAYASALVFSPEHSLTRELFKKEEPDWMVLKPRMEADWNAYEKTLEGHGDSVRSVVFSADGQRLASGSDDCTVKIWDAATGTCKQTLEGHGDSVTSVVFSADGKRIASGSHDKTVKIWDAATGACKQTLEGHGDWVRSVVFSADGKRIASGSHDETVKIWDAATGACEQTLEGHGSLVTSVVFSADSQRIASGSHDETVKIWDAATGTCEQTLEGHGDWVRSVVFSADGKRIASGSHDETVKIWDAATGTCKQTLEGHGDSVTSVVFSADGQRIASGSHDNTVKIWDAATGACEQTLEGHGSLVTSVVFSADSQRIASGSRDNTVKIWDAATGTCKQTLEGHGDSVTSVVFSADGKRIASGSHDKTVKIWDAATGACEQTLKGHGKWVTSVVFSADGQRIASGSLDKTVKIWDAATGACKQTLEGHGDSVTSVVFSADGQRIASGSHDGTVKIWDAATGACKQTLEGHGDSVTSVVFSADGQRLASGSLDDNTVKIWDAATGACEQTLKGHGKWVTSVVFSADGQRIASGSLDNTVKIWDAATGACEQTLKGHGNWVRSVVFSADGQRIASGSLDKTVKIWDAATGACEQTLDVGGTLYHLSFDPTSNALLSTDIGLLNLDHPALPPAVNDWSTEITLPRVRHSGWGISTDGEWIVEDGKKMLWLPPDYQRGMPAIVRSTVAIGYRSGRQQQQLEDRLFRHFRGWNWSERARDTSSWLWDFGYDIQRHGLRKWACKDCILGNRPIIASFTSSGLQNAANHLWREHKTPAPEGEKKSTAQLKSEGALKSSQPTIASVLKLDVNKPTEQNIANSFISRFDKQHFQRMLVELIVSSNQSFSFAENPILREIFDYLSPSVSIQHANLSARAVRYKIIQEYNRHKQTVIEVLRNSPGALHISFDGWTSRNKLALYGITCFFRDEKNRPCKIMIGVPEAHRHFGSTIGGEVLDVLHTLGVSPEKIGYFTLDNAENNDTAMEVIGAELGFDGRLRRGRCIGHTINLSAKALLFGKNANAFEQQLSGAEALSDTEYAQWRKKGPVGKLHNIVVDVRISHRLIYLFKEVQRDEINRAATLKLRSKKPLKLIIDNDTRWLSQLYMIRRALRLKTSIELLLIKYKAQWEDENRSKNTGQVTQAKLAKKPRILRDENQLTDKDWEVLYHLEAILTVFETAVKTLEGDGHIRRRKQGWTGSYGNIWDVVLGYELLLNTLEEYKQLAADFPDPEHFRIGINLAWDKLDEYYQRLDETPIYYTAMALHPAYRWDWFDETWAHKPSWIEKAKETVADVWLSDYAHLEVRTNSSRGDDEPPAKRPRFFNPFEKNSRLPNSKPAYAAIIVGDEYQAWQTDREASDGNVRDPIGYWITKQGRYPRLSRMALDFLTIQPMSAECERLFSAAGKMVSGLRTNLDAEIIAICQVLRSWYRAGLIKDLDPLLKSHLESKLDAGCVTLSEDELALAESKWLLEGENSASEVDDSSQQQQIEELVSTSESEAE</sequence>
<dbReference type="CDD" id="cd00200">
    <property type="entry name" value="WD40"/>
    <property type="match status" value="2"/>
</dbReference>
<dbReference type="InterPro" id="IPR007111">
    <property type="entry name" value="NACHT_NTPase"/>
</dbReference>
<feature type="repeat" description="WD" evidence="7">
    <location>
        <begin position="1168"/>
        <end position="1209"/>
    </location>
</feature>
<feature type="domain" description="NACHT" evidence="9">
    <location>
        <begin position="392"/>
        <end position="532"/>
    </location>
</feature>
<dbReference type="Pfam" id="PF17100">
    <property type="entry name" value="NACHT_N"/>
    <property type="match status" value="1"/>
</dbReference>
<dbReference type="SUPFAM" id="SSF50978">
    <property type="entry name" value="WD40 repeat-like"/>
    <property type="match status" value="2"/>
</dbReference>
<dbReference type="Proteomes" id="UP000091967">
    <property type="component" value="Unassembled WGS sequence"/>
</dbReference>
<dbReference type="InterPro" id="IPR012337">
    <property type="entry name" value="RNaseH-like_sf"/>
</dbReference>
<feature type="repeat" description="WD" evidence="7">
    <location>
        <begin position="958"/>
        <end position="999"/>
    </location>
</feature>
<feature type="repeat" description="WD" evidence="7">
    <location>
        <begin position="1210"/>
        <end position="1251"/>
    </location>
</feature>
<dbReference type="InterPro" id="IPR011047">
    <property type="entry name" value="Quinoprotein_ADH-like_sf"/>
</dbReference>
<organism evidence="10 11">
    <name type="scientific">Fusarium poae</name>
    <dbReference type="NCBI Taxonomy" id="36050"/>
    <lineage>
        <taxon>Eukaryota</taxon>
        <taxon>Fungi</taxon>
        <taxon>Dikarya</taxon>
        <taxon>Ascomycota</taxon>
        <taxon>Pezizomycotina</taxon>
        <taxon>Sordariomycetes</taxon>
        <taxon>Hypocreomycetidae</taxon>
        <taxon>Hypocreales</taxon>
        <taxon>Nectriaceae</taxon>
        <taxon>Fusarium</taxon>
    </lineage>
</organism>
<dbReference type="Pfam" id="PF05699">
    <property type="entry name" value="Dimer_Tnp_hAT"/>
    <property type="match status" value="1"/>
</dbReference>
<evidence type="ECO:0000259" key="9">
    <source>
        <dbReference type="PROSITE" id="PS50837"/>
    </source>
</evidence>
<dbReference type="InterPro" id="IPR031359">
    <property type="entry name" value="NACHT_N"/>
</dbReference>
<dbReference type="PANTHER" id="PTHR22847">
    <property type="entry name" value="WD40 REPEAT PROTEIN"/>
    <property type="match status" value="1"/>
</dbReference>
<evidence type="ECO:0000313" key="11">
    <source>
        <dbReference type="Proteomes" id="UP000091967"/>
    </source>
</evidence>
<evidence type="ECO:0000256" key="5">
    <source>
        <dbReference type="ARBA" id="ARBA00039789"/>
    </source>
</evidence>
<dbReference type="STRING" id="36050.A0A1B8A3C3"/>
<dbReference type="Pfam" id="PF00400">
    <property type="entry name" value="WD40"/>
    <property type="match status" value="13"/>
</dbReference>
<dbReference type="InterPro" id="IPR056884">
    <property type="entry name" value="NPHP3-like_N"/>
</dbReference>
<dbReference type="InterPro" id="IPR019775">
    <property type="entry name" value="WD40_repeat_CS"/>
</dbReference>
<feature type="region of interest" description="Disordered" evidence="8">
    <location>
        <begin position="2333"/>
        <end position="2359"/>
    </location>
</feature>
<feature type="repeat" description="WD" evidence="7">
    <location>
        <begin position="1084"/>
        <end position="1125"/>
    </location>
</feature>
<dbReference type="GO" id="GO:1990234">
    <property type="term" value="C:transferase complex"/>
    <property type="evidence" value="ECO:0007669"/>
    <property type="project" value="UniProtKB-ARBA"/>
</dbReference>
<protein>
    <recommendedName>
        <fullName evidence="5">Mitochondrial division protein 1</fullName>
    </recommendedName>
</protein>
<comment type="function">
    <text evidence="6">Involved in mitochondrial fission. Acts as an adapter protein required to form mitochondrial fission complexes. Formation of these complexes is required to promote constriction and fission of the mitochondrial compartment at a late step in mitochondrial division.</text>
</comment>
<evidence type="ECO:0000256" key="7">
    <source>
        <dbReference type="PROSITE-ProRule" id="PRU00221"/>
    </source>
</evidence>
<feature type="repeat" description="WD" evidence="7">
    <location>
        <begin position="1294"/>
        <end position="1335"/>
    </location>
</feature>
<dbReference type="PROSITE" id="PS50082">
    <property type="entry name" value="WD_REPEATS_2"/>
    <property type="match status" value="13"/>
</dbReference>
<dbReference type="InterPro" id="IPR027417">
    <property type="entry name" value="P-loop_NTPase"/>
</dbReference>
<name>A0A1B8A3C3_FUSPO</name>
<reference evidence="10 11" key="1">
    <citation type="submission" date="2016-06" db="EMBL/GenBank/DDBJ databases">
        <title>Living apart together: crosstalk between the core and supernumerary genomes in a fungal plant pathogen.</title>
        <authorList>
            <person name="Vanheule A."/>
            <person name="Audenaert K."/>
            <person name="Warris S."/>
            <person name="Van De Geest H."/>
            <person name="Schijlen E."/>
            <person name="Hofte M."/>
            <person name="De Saeger S."/>
            <person name="Haesaert G."/>
            <person name="Waalwijk C."/>
            <person name="Van Der Lee T."/>
        </authorList>
    </citation>
    <scope>NUCLEOTIDE SEQUENCE [LARGE SCALE GENOMIC DNA]</scope>
    <source>
        <strain evidence="10 11">2516</strain>
    </source>
</reference>
<dbReference type="Gene3D" id="2.130.10.10">
    <property type="entry name" value="YVTN repeat-like/Quinoprotein amine dehydrogenase"/>
    <property type="match status" value="6"/>
</dbReference>
<dbReference type="Pfam" id="PF24883">
    <property type="entry name" value="NPHP3_N"/>
    <property type="match status" value="1"/>
</dbReference>
<dbReference type="GO" id="GO:0046983">
    <property type="term" value="F:protein dimerization activity"/>
    <property type="evidence" value="ECO:0007669"/>
    <property type="project" value="InterPro"/>
</dbReference>
<comment type="similarity">
    <text evidence="4">Belongs to the WD repeat MDV1/CAF4 family.</text>
</comment>
<dbReference type="InterPro" id="IPR036322">
    <property type="entry name" value="WD40_repeat_dom_sf"/>
</dbReference>
<dbReference type="InterPro" id="IPR001680">
    <property type="entry name" value="WD40_rpt"/>
</dbReference>
<dbReference type="SMART" id="SM00320">
    <property type="entry name" value="WD40"/>
    <property type="match status" value="13"/>
</dbReference>
<feature type="region of interest" description="Disordered" evidence="8">
    <location>
        <begin position="22"/>
        <end position="52"/>
    </location>
</feature>
<evidence type="ECO:0000256" key="1">
    <source>
        <dbReference type="ARBA" id="ARBA00022574"/>
    </source>
</evidence>
<feature type="repeat" description="WD" evidence="7">
    <location>
        <begin position="1000"/>
        <end position="1041"/>
    </location>
</feature>
<keyword evidence="11" id="KW-1185">Reference proteome</keyword>
<evidence type="ECO:0000256" key="3">
    <source>
        <dbReference type="ARBA" id="ARBA00023054"/>
    </source>
</evidence>
<accession>A0A1B8A3C3</accession>
<keyword evidence="3" id="KW-0175">Coiled coil</keyword>
<keyword evidence="1 7" id="KW-0853">WD repeat</keyword>
<dbReference type="EMBL" id="LYXU01000176">
    <property type="protein sequence ID" value="OBS14970.1"/>
    <property type="molecule type" value="Genomic_DNA"/>
</dbReference>
<keyword evidence="2" id="KW-0677">Repeat</keyword>
<feature type="repeat" description="WD" evidence="7">
    <location>
        <begin position="1126"/>
        <end position="1167"/>
    </location>
</feature>
<evidence type="ECO:0000313" key="10">
    <source>
        <dbReference type="EMBL" id="OBS14970.1"/>
    </source>
</evidence>
<evidence type="ECO:0000256" key="4">
    <source>
        <dbReference type="ARBA" id="ARBA00038415"/>
    </source>
</evidence>
<feature type="compositionally biased region" description="Polar residues" evidence="8">
    <location>
        <begin position="27"/>
        <end position="38"/>
    </location>
</feature>
<comment type="caution">
    <text evidence="10">The sequence shown here is derived from an EMBL/GenBank/DDBJ whole genome shotgun (WGS) entry which is preliminary data.</text>
</comment>
<dbReference type="SUPFAM" id="SSF52540">
    <property type="entry name" value="P-loop containing nucleoside triphosphate hydrolases"/>
    <property type="match status" value="1"/>
</dbReference>
<evidence type="ECO:0000256" key="6">
    <source>
        <dbReference type="ARBA" id="ARBA00043913"/>
    </source>
</evidence>
<dbReference type="PANTHER" id="PTHR22847:SF637">
    <property type="entry name" value="WD REPEAT DOMAIN 5B"/>
    <property type="match status" value="1"/>
</dbReference>
<dbReference type="PROSITE" id="PS50294">
    <property type="entry name" value="WD_REPEATS_REGION"/>
    <property type="match status" value="13"/>
</dbReference>
<feature type="repeat" description="WD" evidence="7">
    <location>
        <begin position="1421"/>
        <end position="1462"/>
    </location>
</feature>
<dbReference type="PRINTS" id="PR00320">
    <property type="entry name" value="GPROTEINBRPT"/>
</dbReference>
<dbReference type="InterPro" id="IPR020472">
    <property type="entry name" value="WD40_PAC1"/>
</dbReference>
<feature type="repeat" description="WD" evidence="7">
    <location>
        <begin position="1252"/>
        <end position="1293"/>
    </location>
</feature>
<feature type="repeat" description="WD" evidence="7">
    <location>
        <begin position="1042"/>
        <end position="1083"/>
    </location>
</feature>
<dbReference type="GO" id="GO:0005634">
    <property type="term" value="C:nucleus"/>
    <property type="evidence" value="ECO:0007669"/>
    <property type="project" value="TreeGrafter"/>
</dbReference>
<dbReference type="SUPFAM" id="SSF53098">
    <property type="entry name" value="Ribonuclease H-like"/>
    <property type="match status" value="1"/>
</dbReference>
<dbReference type="Gene3D" id="3.40.50.300">
    <property type="entry name" value="P-loop containing nucleotide triphosphate hydrolases"/>
    <property type="match status" value="1"/>
</dbReference>
<proteinExistence type="inferred from homology"/>
<dbReference type="SUPFAM" id="SSF50998">
    <property type="entry name" value="Quinoprotein alcohol dehydrogenase-like"/>
    <property type="match status" value="1"/>
</dbReference>
<dbReference type="PROSITE" id="PS50837">
    <property type="entry name" value="NACHT"/>
    <property type="match status" value="1"/>
</dbReference>
<feature type="repeat" description="WD" evidence="7">
    <location>
        <begin position="1336"/>
        <end position="1378"/>
    </location>
</feature>
<evidence type="ECO:0000256" key="8">
    <source>
        <dbReference type="SAM" id="MobiDB-lite"/>
    </source>
</evidence>
<evidence type="ECO:0000256" key="2">
    <source>
        <dbReference type="ARBA" id="ARBA00022737"/>
    </source>
</evidence>
<feature type="repeat" description="WD" evidence="7">
    <location>
        <begin position="916"/>
        <end position="957"/>
    </location>
</feature>
<gene>
    <name evidence="10" type="ORF">FPOA_14004</name>
</gene>
<feature type="repeat" description="WD" evidence="7">
    <location>
        <begin position="1379"/>
        <end position="1420"/>
    </location>
</feature>
<dbReference type="PROSITE" id="PS00678">
    <property type="entry name" value="WD_REPEATS_1"/>
    <property type="match status" value="13"/>
</dbReference>
<dbReference type="InterPro" id="IPR015943">
    <property type="entry name" value="WD40/YVTN_repeat-like_dom_sf"/>
</dbReference>
<dbReference type="InterPro" id="IPR008906">
    <property type="entry name" value="HATC_C_dom"/>
</dbReference>